<name>A0A133U8F6_9EURY</name>
<dbReference type="Pfam" id="PF05942">
    <property type="entry name" value="PaREP1"/>
    <property type="match status" value="1"/>
</dbReference>
<accession>A0A133U8F6</accession>
<dbReference type="Proteomes" id="UP000070589">
    <property type="component" value="Unassembled WGS sequence"/>
</dbReference>
<gene>
    <name evidence="1" type="ORF">AKJ62_00770</name>
</gene>
<sequence length="129" mass="15586">MSELNRRKENFEKYYENYKKLKEKEEYGKAGEMIWGAVSNLIEAISWARSEEGLGDYSSKQEFIKQLSGEMNDEDLFDTFEDANDLHVRSFYERRMSKKRFLELTDRIERILIPKLKHYYNIMKGRGEY</sequence>
<organism evidence="1 2">
    <name type="scientific">candidate division MSBL1 archaeon SCGC-AAA259D14</name>
    <dbReference type="NCBI Taxonomy" id="1698261"/>
    <lineage>
        <taxon>Archaea</taxon>
        <taxon>Methanobacteriati</taxon>
        <taxon>Methanobacteriota</taxon>
        <taxon>candidate division MSBL1</taxon>
    </lineage>
</organism>
<dbReference type="AlphaFoldDB" id="A0A133U8F6"/>
<protein>
    <submittedName>
        <fullName evidence="1">Uncharacterized protein</fullName>
    </submittedName>
</protein>
<dbReference type="InterPro" id="IPR010268">
    <property type="entry name" value="PaREP1"/>
</dbReference>
<dbReference type="Gene3D" id="1.20.120.330">
    <property type="entry name" value="Nucleotidyltransferases domain 2"/>
    <property type="match status" value="1"/>
</dbReference>
<reference evidence="1 2" key="1">
    <citation type="journal article" date="2016" name="Sci. Rep.">
        <title>Metabolic traits of an uncultured archaeal lineage -MSBL1- from brine pools of the Red Sea.</title>
        <authorList>
            <person name="Mwirichia R."/>
            <person name="Alam I."/>
            <person name="Rashid M."/>
            <person name="Vinu M."/>
            <person name="Ba-Alawi W."/>
            <person name="Anthony Kamau A."/>
            <person name="Kamanda Ngugi D."/>
            <person name="Goker M."/>
            <person name="Klenk H.P."/>
            <person name="Bajic V."/>
            <person name="Stingl U."/>
        </authorList>
    </citation>
    <scope>NUCLEOTIDE SEQUENCE [LARGE SCALE GENOMIC DNA]</scope>
    <source>
        <strain evidence="1">SCGC-AAA259D14</strain>
    </source>
</reference>
<evidence type="ECO:0000313" key="1">
    <source>
        <dbReference type="EMBL" id="KXA90459.1"/>
    </source>
</evidence>
<evidence type="ECO:0000313" key="2">
    <source>
        <dbReference type="Proteomes" id="UP000070589"/>
    </source>
</evidence>
<proteinExistence type="predicted"/>
<keyword evidence="2" id="KW-1185">Reference proteome</keyword>
<dbReference type="EMBL" id="LHXL01000005">
    <property type="protein sequence ID" value="KXA90459.1"/>
    <property type="molecule type" value="Genomic_DNA"/>
</dbReference>
<comment type="caution">
    <text evidence="1">The sequence shown here is derived from an EMBL/GenBank/DDBJ whole genome shotgun (WGS) entry which is preliminary data.</text>
</comment>
<dbReference type="PANTHER" id="PTHR34237">
    <property type="entry name" value="PAREP8-RELATED"/>
    <property type="match status" value="1"/>
</dbReference>